<keyword evidence="6" id="KW-1185">Reference proteome</keyword>
<feature type="region of interest" description="Disordered" evidence="2">
    <location>
        <begin position="104"/>
        <end position="151"/>
    </location>
</feature>
<dbReference type="GeneTree" id="ENSGT00940000169065"/>
<dbReference type="Proteomes" id="UP000008144">
    <property type="component" value="Unassembled WGS sequence"/>
</dbReference>
<dbReference type="SUPFAM" id="SSF47923">
    <property type="entry name" value="Ypt/Rab-GAP domain of gyp1p"/>
    <property type="match status" value="2"/>
</dbReference>
<name>F6V3M5_CIOIN</name>
<accession>F6V3M5</accession>
<dbReference type="InterPro" id="IPR050302">
    <property type="entry name" value="Rab_GAP_TBC_domain"/>
</dbReference>
<evidence type="ECO:0000256" key="2">
    <source>
        <dbReference type="SAM" id="MobiDB-lite"/>
    </source>
</evidence>
<dbReference type="PROSITE" id="PS50086">
    <property type="entry name" value="TBC_RABGAP"/>
    <property type="match status" value="1"/>
</dbReference>
<evidence type="ECO:0000313" key="5">
    <source>
        <dbReference type="Ensembl" id="ENSCINP00000024650.2"/>
    </source>
</evidence>
<dbReference type="AlphaFoldDB" id="F6V3M5"/>
<dbReference type="PANTHER" id="PTHR47219:SF20">
    <property type="entry name" value="TBC1 DOMAIN FAMILY MEMBER 2B"/>
    <property type="match status" value="1"/>
</dbReference>
<reference evidence="5" key="2">
    <citation type="submission" date="2025-08" db="UniProtKB">
        <authorList>
            <consortium name="Ensembl"/>
        </authorList>
    </citation>
    <scope>IDENTIFICATION</scope>
</reference>
<feature type="coiled-coil region" evidence="1">
    <location>
        <begin position="177"/>
        <end position="204"/>
    </location>
</feature>
<dbReference type="Gene3D" id="1.10.472.80">
    <property type="entry name" value="Ypt/Rab-GAP domain of gyp1p, domain 3"/>
    <property type="match status" value="1"/>
</dbReference>
<dbReference type="SMART" id="SM00164">
    <property type="entry name" value="TBC"/>
    <property type="match status" value="1"/>
</dbReference>
<dbReference type="InterPro" id="IPR011993">
    <property type="entry name" value="PH-like_dom_sf"/>
</dbReference>
<dbReference type="Gene3D" id="1.10.8.270">
    <property type="entry name" value="putative rabgap domain of human tbc1 domain family member 14 like domains"/>
    <property type="match status" value="1"/>
</dbReference>
<dbReference type="InterPro" id="IPR001849">
    <property type="entry name" value="PH_domain"/>
</dbReference>
<gene>
    <name evidence="5" type="primary">LOC100180420</name>
</gene>
<dbReference type="SUPFAM" id="SSF50729">
    <property type="entry name" value="PH domain-like"/>
    <property type="match status" value="1"/>
</dbReference>
<dbReference type="Pfam" id="PF00566">
    <property type="entry name" value="RabGAP-TBC"/>
    <property type="match status" value="1"/>
</dbReference>
<dbReference type="FunFam" id="1.10.472.80:FF:000085">
    <property type="entry name" value="TBC domain containing protein"/>
    <property type="match status" value="1"/>
</dbReference>
<evidence type="ECO:0000259" key="3">
    <source>
        <dbReference type="PROSITE" id="PS50003"/>
    </source>
</evidence>
<feature type="compositionally biased region" description="Polar residues" evidence="2">
    <location>
        <begin position="117"/>
        <end position="128"/>
    </location>
</feature>
<evidence type="ECO:0000259" key="4">
    <source>
        <dbReference type="PROSITE" id="PS50086"/>
    </source>
</evidence>
<keyword evidence="1" id="KW-0175">Coiled coil</keyword>
<sequence>MAKQGWLKYRQKGGLVGRIAGFREHRLWFVLYENCTISGYKDENTGTAKPDVVFDLRHSAVTINQEENYQFELISDKHNVVMLAEDYDDVKDWVSAIQTTRSIAHGVSPAPKKTQRKTSNTDSISIESGSYKMSMPPSPLDSNSNGHGDEYEWDNPITPADPSPVSLTSNMDEQGALFQLSKELSEAKAELTKCRDRITSYQEVLASRDQQLFEIQDQINNQETNEKSRAVTSEGYHNMEEQARSYREQNCLLNEEVLKLHQMCQKYKDQAHQQRRKADKLAIELRRTQRDYVSVMGHCVYHPLVDVEEDVRFMVSEPNRHVANLKNLSKTMKSENDRILGCSIPTLGKTEHTDMFGFIHNLPNEVLQIEYLCSHLTEAYDALLDASEENQKLVKKWKSFMHEHSEKFEVTPQLQKLILQCMPAHYRSYIWQKFIHYYVLEIKQGRGDSYYEELLKHQEIYKLDRDFSKSFKQIMMDVPRTMPGNRDFTTQDSPLRDRLTRVLTAFCIHAPKIGYCQGFNFLAGASLLFLEEVDAFWFIIAVIEVIFPEDYYRNGLAGLLADQYVLQKIIPLEIPKLNDHLTKYPEVDIAAVTTGWFLGLFFDCLPFKTLIRVWDCFLAFGHEAVFRVSCAILKQFEDRLLELHEPSHLLHAIKNIPKLCTHPEQLIKEAFEGLHHFPSWSEIKEQRAKLEVELIEEHEKKMQQRRHYDERMMMLDHFEDSNILPRNEDKWNFECATSTPSGFILLSASNRMTQNSRLYISDC</sequence>
<evidence type="ECO:0000256" key="1">
    <source>
        <dbReference type="SAM" id="Coils"/>
    </source>
</evidence>
<dbReference type="HOGENOM" id="CLU_365871_0_0_1"/>
<dbReference type="InParanoid" id="F6V3M5"/>
<organism evidence="5 6">
    <name type="scientific">Ciona intestinalis</name>
    <name type="common">Transparent sea squirt</name>
    <name type="synonym">Ascidia intestinalis</name>
    <dbReference type="NCBI Taxonomy" id="7719"/>
    <lineage>
        <taxon>Eukaryota</taxon>
        <taxon>Metazoa</taxon>
        <taxon>Chordata</taxon>
        <taxon>Tunicata</taxon>
        <taxon>Ascidiacea</taxon>
        <taxon>Phlebobranchia</taxon>
        <taxon>Cionidae</taxon>
        <taxon>Ciona</taxon>
    </lineage>
</organism>
<dbReference type="GO" id="GO:0005737">
    <property type="term" value="C:cytoplasm"/>
    <property type="evidence" value="ECO:0000318"/>
    <property type="project" value="GO_Central"/>
</dbReference>
<reference evidence="6" key="1">
    <citation type="journal article" date="2002" name="Science">
        <title>The draft genome of Ciona intestinalis: insights into chordate and vertebrate origins.</title>
        <authorList>
            <person name="Dehal P."/>
            <person name="Satou Y."/>
            <person name="Campbell R.K."/>
            <person name="Chapman J."/>
            <person name="Degnan B."/>
            <person name="De Tomaso A."/>
            <person name="Davidson B."/>
            <person name="Di Gregorio A."/>
            <person name="Gelpke M."/>
            <person name="Goodstein D.M."/>
            <person name="Harafuji N."/>
            <person name="Hastings K.E."/>
            <person name="Ho I."/>
            <person name="Hotta K."/>
            <person name="Huang W."/>
            <person name="Kawashima T."/>
            <person name="Lemaire P."/>
            <person name="Martinez D."/>
            <person name="Meinertzhagen I.A."/>
            <person name="Necula S."/>
            <person name="Nonaka M."/>
            <person name="Putnam N."/>
            <person name="Rash S."/>
            <person name="Saiga H."/>
            <person name="Satake M."/>
            <person name="Terry A."/>
            <person name="Yamada L."/>
            <person name="Wang H.G."/>
            <person name="Awazu S."/>
            <person name="Azumi K."/>
            <person name="Boore J."/>
            <person name="Branno M."/>
            <person name="Chin-Bow S."/>
            <person name="DeSantis R."/>
            <person name="Doyle S."/>
            <person name="Francino P."/>
            <person name="Keys D.N."/>
            <person name="Haga S."/>
            <person name="Hayashi H."/>
            <person name="Hino K."/>
            <person name="Imai K.S."/>
            <person name="Inaba K."/>
            <person name="Kano S."/>
            <person name="Kobayashi K."/>
            <person name="Kobayashi M."/>
            <person name="Lee B.I."/>
            <person name="Makabe K.W."/>
            <person name="Manohar C."/>
            <person name="Matassi G."/>
            <person name="Medina M."/>
            <person name="Mochizuki Y."/>
            <person name="Mount S."/>
            <person name="Morishita T."/>
            <person name="Miura S."/>
            <person name="Nakayama A."/>
            <person name="Nishizaka S."/>
            <person name="Nomoto H."/>
            <person name="Ohta F."/>
            <person name="Oishi K."/>
            <person name="Rigoutsos I."/>
            <person name="Sano M."/>
            <person name="Sasaki A."/>
            <person name="Sasakura Y."/>
            <person name="Shoguchi E."/>
            <person name="Shin-i T."/>
            <person name="Spagnuolo A."/>
            <person name="Stainier D."/>
            <person name="Suzuki M.M."/>
            <person name="Tassy O."/>
            <person name="Takatori N."/>
            <person name="Tokuoka M."/>
            <person name="Yagi K."/>
            <person name="Yoshizaki F."/>
            <person name="Wada S."/>
            <person name="Zhang C."/>
            <person name="Hyatt P.D."/>
            <person name="Larimer F."/>
            <person name="Detter C."/>
            <person name="Doggett N."/>
            <person name="Glavina T."/>
            <person name="Hawkins T."/>
            <person name="Richardson P."/>
            <person name="Lucas S."/>
            <person name="Kohara Y."/>
            <person name="Levine M."/>
            <person name="Satoh N."/>
            <person name="Rokhsar D.S."/>
        </authorList>
    </citation>
    <scope>NUCLEOTIDE SEQUENCE [LARGE SCALE GENOMIC DNA]</scope>
</reference>
<dbReference type="OMA" id="NDYMAIN"/>
<dbReference type="Ensembl" id="ENSCINT00000024896.2">
    <property type="protein sequence ID" value="ENSCINP00000024650.2"/>
    <property type="gene ID" value="ENSCING00000013417.2"/>
</dbReference>
<dbReference type="GO" id="GO:0005096">
    <property type="term" value="F:GTPase activator activity"/>
    <property type="evidence" value="ECO:0000318"/>
    <property type="project" value="GO_Central"/>
</dbReference>
<dbReference type="FunFam" id="1.10.8.270:FF:000026">
    <property type="entry name" value="TBC (Tre-2/Bub2/Cdc16) domain family"/>
    <property type="match status" value="1"/>
</dbReference>
<feature type="domain" description="Rab-GAP TBC" evidence="4">
    <location>
        <begin position="421"/>
        <end position="621"/>
    </location>
</feature>
<dbReference type="Gene3D" id="2.30.29.30">
    <property type="entry name" value="Pleckstrin-homology domain (PH domain)/Phosphotyrosine-binding domain (PTB)"/>
    <property type="match status" value="1"/>
</dbReference>
<reference evidence="5" key="3">
    <citation type="submission" date="2025-09" db="UniProtKB">
        <authorList>
            <consortium name="Ensembl"/>
        </authorList>
    </citation>
    <scope>IDENTIFICATION</scope>
</reference>
<protein>
    <submittedName>
        <fullName evidence="5">TBC1 domain family member 2B-like</fullName>
    </submittedName>
</protein>
<dbReference type="InterPro" id="IPR000195">
    <property type="entry name" value="Rab-GAP-TBC_dom"/>
</dbReference>
<proteinExistence type="predicted"/>
<dbReference type="Pfam" id="PF00169">
    <property type="entry name" value="PH"/>
    <property type="match status" value="1"/>
</dbReference>
<dbReference type="InterPro" id="IPR035969">
    <property type="entry name" value="Rab-GAP_TBC_sf"/>
</dbReference>
<dbReference type="PANTHER" id="PTHR47219">
    <property type="entry name" value="RAB GTPASE-ACTIVATING PROTEIN 1-LIKE"/>
    <property type="match status" value="1"/>
</dbReference>
<dbReference type="PROSITE" id="PS50003">
    <property type="entry name" value="PH_DOMAIN"/>
    <property type="match status" value="1"/>
</dbReference>
<feature type="domain" description="PH" evidence="3">
    <location>
        <begin position="1"/>
        <end position="102"/>
    </location>
</feature>
<feature type="coiled-coil region" evidence="1">
    <location>
        <begin position="264"/>
        <end position="291"/>
    </location>
</feature>
<dbReference type="GO" id="GO:0005886">
    <property type="term" value="C:plasma membrane"/>
    <property type="evidence" value="ECO:0000318"/>
    <property type="project" value="GO_Central"/>
</dbReference>
<evidence type="ECO:0000313" key="6">
    <source>
        <dbReference type="Proteomes" id="UP000008144"/>
    </source>
</evidence>
<dbReference type="STRING" id="7719.ENSCINP00000024650"/>
<dbReference type="SMART" id="SM00233">
    <property type="entry name" value="PH"/>
    <property type="match status" value="1"/>
</dbReference>